<dbReference type="SMART" id="SM00060">
    <property type="entry name" value="FN3"/>
    <property type="match status" value="2"/>
</dbReference>
<evidence type="ECO:0000256" key="2">
    <source>
        <dbReference type="ARBA" id="ARBA00004613"/>
    </source>
</evidence>
<organism evidence="20 21">
    <name type="scientific">Platysternon megacephalum</name>
    <name type="common">big-headed turtle</name>
    <dbReference type="NCBI Taxonomy" id="55544"/>
    <lineage>
        <taxon>Eukaryota</taxon>
        <taxon>Metazoa</taxon>
        <taxon>Chordata</taxon>
        <taxon>Craniata</taxon>
        <taxon>Vertebrata</taxon>
        <taxon>Euteleostomi</taxon>
        <taxon>Archelosauria</taxon>
        <taxon>Testudinata</taxon>
        <taxon>Testudines</taxon>
        <taxon>Cryptodira</taxon>
        <taxon>Durocryptodira</taxon>
        <taxon>Testudinoidea</taxon>
        <taxon>Platysternidae</taxon>
        <taxon>Platysternon</taxon>
    </lineage>
</organism>
<protein>
    <recommendedName>
        <fullName evidence="15">Cytokine receptor-like factor 1</fullName>
    </recommendedName>
    <alternativeName>
        <fullName evidence="16">Cytokine-like factor 1</fullName>
    </alternativeName>
</protein>
<evidence type="ECO:0000256" key="7">
    <source>
        <dbReference type="ARBA" id="ARBA00022729"/>
    </source>
</evidence>
<dbReference type="PROSITE" id="PS50835">
    <property type="entry name" value="IG_LIKE"/>
    <property type="match status" value="1"/>
</dbReference>
<dbReference type="Gene3D" id="2.60.40.10">
    <property type="entry name" value="Immunoglobulins"/>
    <property type="match status" value="3"/>
</dbReference>
<dbReference type="InterPro" id="IPR013783">
    <property type="entry name" value="Ig-like_fold"/>
</dbReference>
<comment type="caution">
    <text evidence="20">The sequence shown here is derived from an EMBL/GenBank/DDBJ whole genome shotgun (WGS) entry which is preliminary data.</text>
</comment>
<dbReference type="GO" id="GO:0097058">
    <property type="term" value="C:CRLF-CLCF1 complex"/>
    <property type="evidence" value="ECO:0007669"/>
    <property type="project" value="UniProtKB-ARBA"/>
</dbReference>
<keyword evidence="14" id="KW-0393">Immunoglobulin domain</keyword>
<dbReference type="PANTHER" id="PTHR23037">
    <property type="entry name" value="CYTOKINE RECEPTOR"/>
    <property type="match status" value="1"/>
</dbReference>
<dbReference type="InterPro" id="IPR036116">
    <property type="entry name" value="FN3_sf"/>
</dbReference>
<feature type="domain" description="Ig-like" evidence="18">
    <location>
        <begin position="51"/>
        <end position="126"/>
    </location>
</feature>
<keyword evidence="13" id="KW-0325">Glycoprotein</keyword>
<evidence type="ECO:0000256" key="14">
    <source>
        <dbReference type="ARBA" id="ARBA00023319"/>
    </source>
</evidence>
<dbReference type="InterPro" id="IPR036179">
    <property type="entry name" value="Ig-like_dom_sf"/>
</dbReference>
<evidence type="ECO:0000256" key="12">
    <source>
        <dbReference type="ARBA" id="ARBA00023170"/>
    </source>
</evidence>
<dbReference type="SUPFAM" id="SSF49265">
    <property type="entry name" value="Fibronectin type III"/>
    <property type="match status" value="2"/>
</dbReference>
<reference evidence="20 21" key="1">
    <citation type="submission" date="2019-04" db="EMBL/GenBank/DDBJ databases">
        <title>Draft genome of the big-headed turtle Platysternon megacephalum.</title>
        <authorList>
            <person name="Gong S."/>
        </authorList>
    </citation>
    <scope>NUCLEOTIDE SEQUENCE [LARGE SCALE GENOMIC DNA]</scope>
    <source>
        <strain evidence="20">DO16091913</strain>
        <tissue evidence="20">Muscle</tissue>
    </source>
</reference>
<evidence type="ECO:0000256" key="8">
    <source>
        <dbReference type="ARBA" id="ARBA00022737"/>
    </source>
</evidence>
<evidence type="ECO:0000256" key="10">
    <source>
        <dbReference type="ARBA" id="ARBA00023136"/>
    </source>
</evidence>
<dbReference type="Proteomes" id="UP000297703">
    <property type="component" value="Unassembled WGS sequence"/>
</dbReference>
<dbReference type="CDD" id="cd00063">
    <property type="entry name" value="FN3"/>
    <property type="match status" value="1"/>
</dbReference>
<keyword evidence="6" id="KW-0812">Transmembrane</keyword>
<gene>
    <name evidence="20" type="ORF">DR999_PMT10731</name>
</gene>
<keyword evidence="9" id="KW-1133">Transmembrane helix</keyword>
<evidence type="ECO:0000259" key="18">
    <source>
        <dbReference type="PROSITE" id="PS50835"/>
    </source>
</evidence>
<dbReference type="OrthoDB" id="9404142at2759"/>
<dbReference type="STRING" id="55544.A0A4D9E6B9"/>
<reference evidence="20 21" key="2">
    <citation type="submission" date="2019-04" db="EMBL/GenBank/DDBJ databases">
        <title>The genome sequence of big-headed turtle.</title>
        <authorList>
            <person name="Gong S."/>
        </authorList>
    </citation>
    <scope>NUCLEOTIDE SEQUENCE [LARGE SCALE GENOMIC DNA]</scope>
    <source>
        <strain evidence="20">DO16091913</strain>
        <tissue evidence="20">Muscle</tissue>
    </source>
</reference>
<sequence>MLLLDSPGNTECPGYLVTSLTLSSITLYMANTNNTGCGSTVLSCVFLTGNPAVISPQDPTLVIGSSLTAACSVNSDLHLKAEDLYWTLNGRRLPPESYKVLNGTTLSVALANLNGSRQQSGDNLVCHSRDGSILAGSCLYVGLPPEKPVNITCWSKNMKDLTCKWAPGTEGETYLHTNYTLKYKLRWYGRDNTCQEYRTAGQYSCHIPKDLALFTPYEIWVEASNRLGVAVSEVVMLDILDVVTTDPPADVTVSRVGDLEDQLSVRWSSPPALKDFLFQAKYQIQYRVEDSSEWKVVDDVGNQTSCRLAGLRPGTVYFVQVRCNPFGIYGSKKAGIWSDWSNPTAASTPRSDRVPGVCDPKSGEQNTTLRRELKQFFGWVKKHAYGCSNLSIKLYDQWRVWLQKSHKTRNQVGKDPSPIPYISVPRGRWAGSSGVRCPPPASPRPARRSRVSRSTRLPPSGGCCCSTVRSPLPPWEPLSMALKGHLACCSARPGARFHQPQ</sequence>
<feature type="domain" description="Fibronectin type-III" evidence="19">
    <location>
        <begin position="247"/>
        <end position="351"/>
    </location>
</feature>
<feature type="domain" description="Fibronectin type-III" evidence="19">
    <location>
        <begin position="147"/>
        <end position="242"/>
    </location>
</feature>
<evidence type="ECO:0000256" key="13">
    <source>
        <dbReference type="ARBA" id="ARBA00023180"/>
    </source>
</evidence>
<dbReference type="InterPro" id="IPR010457">
    <property type="entry name" value="IgC2-like_lig-bd"/>
</dbReference>
<evidence type="ECO:0000256" key="5">
    <source>
        <dbReference type="ARBA" id="ARBA00022553"/>
    </source>
</evidence>
<dbReference type="Pfam" id="PF06328">
    <property type="entry name" value="Lep_receptor_Ig"/>
    <property type="match status" value="1"/>
</dbReference>
<keyword evidence="7" id="KW-0732">Signal</keyword>
<feature type="region of interest" description="Disordered" evidence="17">
    <location>
        <begin position="430"/>
        <end position="459"/>
    </location>
</feature>
<dbReference type="FunFam" id="2.60.40.10:FF:000386">
    <property type="entry name" value="Cytokine receptor like factor 1"/>
    <property type="match status" value="1"/>
</dbReference>
<evidence type="ECO:0000256" key="17">
    <source>
        <dbReference type="SAM" id="MobiDB-lite"/>
    </source>
</evidence>
<evidence type="ECO:0000256" key="15">
    <source>
        <dbReference type="ARBA" id="ARBA00068088"/>
    </source>
</evidence>
<dbReference type="GO" id="GO:0009897">
    <property type="term" value="C:external side of plasma membrane"/>
    <property type="evidence" value="ECO:0007669"/>
    <property type="project" value="TreeGrafter"/>
</dbReference>
<dbReference type="PROSITE" id="PS50853">
    <property type="entry name" value="FN3"/>
    <property type="match status" value="2"/>
</dbReference>
<feature type="region of interest" description="Disordered" evidence="17">
    <location>
        <begin position="342"/>
        <end position="364"/>
    </location>
</feature>
<evidence type="ECO:0000256" key="3">
    <source>
        <dbReference type="ARBA" id="ARBA00010890"/>
    </source>
</evidence>
<comment type="subcellular location">
    <subcellularLocation>
        <location evidence="1">Membrane</location>
        <topology evidence="1">Single-pass type I membrane protein</topology>
    </subcellularLocation>
    <subcellularLocation>
        <location evidence="2">Secreted</location>
    </subcellularLocation>
</comment>
<dbReference type="PANTHER" id="PTHR23037:SF35">
    <property type="entry name" value="FIBRONECTIN TYPE-III DOMAIN-CONTAINING PROTEIN"/>
    <property type="match status" value="1"/>
</dbReference>
<dbReference type="Pfam" id="PF00041">
    <property type="entry name" value="fn3"/>
    <property type="match status" value="1"/>
</dbReference>
<keyword evidence="8" id="KW-0677">Repeat</keyword>
<dbReference type="Pfam" id="PF09067">
    <property type="entry name" value="EpoR_lig-bind"/>
    <property type="match status" value="1"/>
</dbReference>
<keyword evidence="10" id="KW-0472">Membrane</keyword>
<proteinExistence type="inferred from homology"/>
<keyword evidence="12" id="KW-0675">Receptor</keyword>
<dbReference type="AlphaFoldDB" id="A0A4D9E6B9"/>
<evidence type="ECO:0000256" key="9">
    <source>
        <dbReference type="ARBA" id="ARBA00022989"/>
    </source>
</evidence>
<name>A0A4D9E6B9_9SAUR</name>
<dbReference type="InterPro" id="IPR003961">
    <property type="entry name" value="FN3_dom"/>
</dbReference>
<dbReference type="GO" id="GO:0043524">
    <property type="term" value="P:negative regulation of neuron apoptotic process"/>
    <property type="evidence" value="ECO:0007669"/>
    <property type="project" value="UniProtKB-ARBA"/>
</dbReference>
<accession>A0A4D9E6B9</accession>
<dbReference type="InterPro" id="IPR015152">
    <property type="entry name" value="Growth/epo_recpt_lig-bind"/>
</dbReference>
<dbReference type="SUPFAM" id="SSF48726">
    <property type="entry name" value="Immunoglobulin"/>
    <property type="match status" value="1"/>
</dbReference>
<keyword evidence="21" id="KW-1185">Reference proteome</keyword>
<evidence type="ECO:0000259" key="19">
    <source>
        <dbReference type="PROSITE" id="PS50853"/>
    </source>
</evidence>
<dbReference type="FunFam" id="2.60.40.10:FF:000690">
    <property type="entry name" value="Cytokine receptor like factor 1"/>
    <property type="match status" value="1"/>
</dbReference>
<evidence type="ECO:0000313" key="20">
    <source>
        <dbReference type="EMBL" id="TFK06421.1"/>
    </source>
</evidence>
<keyword evidence="4" id="KW-0964">Secreted</keyword>
<dbReference type="GO" id="GO:0004896">
    <property type="term" value="F:cytokine receptor activity"/>
    <property type="evidence" value="ECO:0007669"/>
    <property type="project" value="TreeGrafter"/>
</dbReference>
<keyword evidence="11" id="KW-1015">Disulfide bond</keyword>
<comment type="similarity">
    <text evidence="3">Belongs to the type I cytokine receptor family. Type 3 subfamily.</text>
</comment>
<evidence type="ECO:0000256" key="1">
    <source>
        <dbReference type="ARBA" id="ARBA00004479"/>
    </source>
</evidence>
<keyword evidence="5" id="KW-0597">Phosphoprotein</keyword>
<evidence type="ECO:0000256" key="11">
    <source>
        <dbReference type="ARBA" id="ARBA00023157"/>
    </source>
</evidence>
<evidence type="ECO:0000256" key="4">
    <source>
        <dbReference type="ARBA" id="ARBA00022525"/>
    </source>
</evidence>
<evidence type="ECO:0000313" key="21">
    <source>
        <dbReference type="Proteomes" id="UP000297703"/>
    </source>
</evidence>
<dbReference type="FunFam" id="2.60.40.10:FF:000281">
    <property type="entry name" value="Cytokine receptor like factor 1"/>
    <property type="match status" value="1"/>
</dbReference>
<dbReference type="EMBL" id="QXTE01000096">
    <property type="protein sequence ID" value="TFK06421.1"/>
    <property type="molecule type" value="Genomic_DNA"/>
</dbReference>
<evidence type="ECO:0000256" key="16">
    <source>
        <dbReference type="ARBA" id="ARBA00078172"/>
    </source>
</evidence>
<evidence type="ECO:0000256" key="6">
    <source>
        <dbReference type="ARBA" id="ARBA00022692"/>
    </source>
</evidence>
<dbReference type="InterPro" id="IPR007110">
    <property type="entry name" value="Ig-like_dom"/>
</dbReference>